<gene>
    <name evidence="1" type="ORF">BKG93_11250</name>
</gene>
<sequence>MKSQYLVDISTFELPEIDAQISQYVEEEGEHPWGSTNFFIGIYFNGSLYRRLTAEGLTEWVGCDNFLFSLGLTKIESTRGYDSLFETPA</sequence>
<organism evidence="1 2">
    <name type="scientific">Rodentibacter ratti</name>
    <dbReference type="NCBI Taxonomy" id="1906745"/>
    <lineage>
        <taxon>Bacteria</taxon>
        <taxon>Pseudomonadati</taxon>
        <taxon>Pseudomonadota</taxon>
        <taxon>Gammaproteobacteria</taxon>
        <taxon>Pasteurellales</taxon>
        <taxon>Pasteurellaceae</taxon>
        <taxon>Rodentibacter</taxon>
    </lineage>
</organism>
<dbReference type="AlphaFoldDB" id="A0A1V3KXX5"/>
<dbReference type="RefSeq" id="WP_077477128.1">
    <property type="nucleotide sequence ID" value="NZ_MLAH01000090.1"/>
</dbReference>
<comment type="caution">
    <text evidence="1">The sequence shown here is derived from an EMBL/GenBank/DDBJ whole genome shotgun (WGS) entry which is preliminary data.</text>
</comment>
<dbReference type="EMBL" id="MLAH01000090">
    <property type="protein sequence ID" value="OOF82509.1"/>
    <property type="molecule type" value="Genomic_DNA"/>
</dbReference>
<reference evidence="1 2" key="1">
    <citation type="submission" date="2016-10" db="EMBL/GenBank/DDBJ databases">
        <title>Rodentibacter gen. nov. and new species.</title>
        <authorList>
            <person name="Christensen H."/>
        </authorList>
    </citation>
    <scope>NUCLEOTIDE SEQUENCE [LARGE SCALE GENOMIC DNA]</scope>
    <source>
        <strain evidence="1 2">Ppn157</strain>
    </source>
</reference>
<proteinExistence type="predicted"/>
<accession>A0A1V3KXX5</accession>
<dbReference type="Proteomes" id="UP000189549">
    <property type="component" value="Unassembled WGS sequence"/>
</dbReference>
<protein>
    <submittedName>
        <fullName evidence="1">Uncharacterized protein</fullName>
    </submittedName>
</protein>
<evidence type="ECO:0000313" key="2">
    <source>
        <dbReference type="Proteomes" id="UP000189549"/>
    </source>
</evidence>
<evidence type="ECO:0000313" key="1">
    <source>
        <dbReference type="EMBL" id="OOF82509.1"/>
    </source>
</evidence>
<name>A0A1V3KXX5_9PAST</name>